<dbReference type="STRING" id="554065.E1Z8H8"/>
<dbReference type="EMBL" id="GL433839">
    <property type="protein sequence ID" value="EFN57612.1"/>
    <property type="molecule type" value="Genomic_DNA"/>
</dbReference>
<evidence type="ECO:0000313" key="3">
    <source>
        <dbReference type="Proteomes" id="UP000008141"/>
    </source>
</evidence>
<dbReference type="OrthoDB" id="416496at2759"/>
<reference evidence="2 3" key="1">
    <citation type="journal article" date="2010" name="Plant Cell">
        <title>The Chlorella variabilis NC64A genome reveals adaptation to photosymbiosis, coevolution with viruses, and cryptic sex.</title>
        <authorList>
            <person name="Blanc G."/>
            <person name="Duncan G."/>
            <person name="Agarkova I."/>
            <person name="Borodovsky M."/>
            <person name="Gurnon J."/>
            <person name="Kuo A."/>
            <person name="Lindquist E."/>
            <person name="Lucas S."/>
            <person name="Pangilinan J."/>
            <person name="Polle J."/>
            <person name="Salamov A."/>
            <person name="Terry A."/>
            <person name="Yamada T."/>
            <person name="Dunigan D.D."/>
            <person name="Grigoriev I.V."/>
            <person name="Claverie J.M."/>
            <person name="Van Etten J.L."/>
        </authorList>
    </citation>
    <scope>NUCLEOTIDE SEQUENCE [LARGE SCALE GENOMIC DNA]</scope>
    <source>
        <strain evidence="2 3">NC64A</strain>
    </source>
</reference>
<dbReference type="RefSeq" id="XP_005849714.1">
    <property type="nucleotide sequence ID" value="XM_005849652.1"/>
</dbReference>
<dbReference type="Gene3D" id="3.40.50.150">
    <property type="entry name" value="Vaccinia Virus protein VP39"/>
    <property type="match status" value="1"/>
</dbReference>
<dbReference type="eggNOG" id="KOG4300">
    <property type="taxonomic scope" value="Eukaryota"/>
</dbReference>
<dbReference type="PANTHER" id="PTHR42912:SF96">
    <property type="entry name" value="METHYLTRANSFERASE DOMAIN-CONTAINING PROTEIN"/>
    <property type="match status" value="1"/>
</dbReference>
<dbReference type="GO" id="GO:0008757">
    <property type="term" value="F:S-adenosylmethionine-dependent methyltransferase activity"/>
    <property type="evidence" value="ECO:0007669"/>
    <property type="project" value="InterPro"/>
</dbReference>
<keyword evidence="3" id="KW-1185">Reference proteome</keyword>
<dbReference type="AlphaFoldDB" id="E1Z8H8"/>
<dbReference type="PANTHER" id="PTHR42912">
    <property type="entry name" value="METHYLTRANSFERASE"/>
    <property type="match status" value="1"/>
</dbReference>
<evidence type="ECO:0000259" key="1">
    <source>
        <dbReference type="Pfam" id="PF08241"/>
    </source>
</evidence>
<dbReference type="GeneID" id="17357063"/>
<dbReference type="InParanoid" id="E1Z8H8"/>
<organism evidence="3">
    <name type="scientific">Chlorella variabilis</name>
    <name type="common">Green alga</name>
    <dbReference type="NCBI Taxonomy" id="554065"/>
    <lineage>
        <taxon>Eukaryota</taxon>
        <taxon>Viridiplantae</taxon>
        <taxon>Chlorophyta</taxon>
        <taxon>core chlorophytes</taxon>
        <taxon>Trebouxiophyceae</taxon>
        <taxon>Chlorellales</taxon>
        <taxon>Chlorellaceae</taxon>
        <taxon>Chlorella clade</taxon>
        <taxon>Chlorella</taxon>
    </lineage>
</organism>
<dbReference type="Pfam" id="PF08241">
    <property type="entry name" value="Methyltransf_11"/>
    <property type="match status" value="1"/>
</dbReference>
<dbReference type="KEGG" id="cvr:CHLNCDRAFT_142692"/>
<sequence>MELEKAYDRYAATYDLLDGGDAAEQLGFPALRQQLLRRAQGAVLETAIGTGLNLPFYDTAALASLTAIDLSSGMLARARQRAEQLGMADSVQLVQADVEHLQEALGGRAFDTVVDTFSLCVFPDPGAAIREMAACLRPGGVLLLLEHSRSEFGPLGWYQDVTAPAVMAAGKGCRWNDNVSQHVEAAGLKIKRVERHVAGLIVSVVAVKPSVGGVQV</sequence>
<name>E1Z8H8_CHLVA</name>
<proteinExistence type="predicted"/>
<dbReference type="CDD" id="cd02440">
    <property type="entry name" value="AdoMet_MTases"/>
    <property type="match status" value="1"/>
</dbReference>
<dbReference type="OMA" id="FEYFICK"/>
<dbReference type="SUPFAM" id="SSF53335">
    <property type="entry name" value="S-adenosyl-L-methionine-dependent methyltransferases"/>
    <property type="match status" value="1"/>
</dbReference>
<evidence type="ECO:0000313" key="2">
    <source>
        <dbReference type="EMBL" id="EFN57612.1"/>
    </source>
</evidence>
<protein>
    <recommendedName>
        <fullName evidence="1">Methyltransferase type 11 domain-containing protein</fullName>
    </recommendedName>
</protein>
<dbReference type="InterPro" id="IPR013216">
    <property type="entry name" value="Methyltransf_11"/>
</dbReference>
<accession>E1Z8H8</accession>
<gene>
    <name evidence="2" type="ORF">CHLNCDRAFT_142692</name>
</gene>
<dbReference type="InterPro" id="IPR050508">
    <property type="entry name" value="Methyltransf_Superfamily"/>
</dbReference>
<dbReference type="InterPro" id="IPR029063">
    <property type="entry name" value="SAM-dependent_MTases_sf"/>
</dbReference>
<feature type="domain" description="Methyltransferase type 11" evidence="1">
    <location>
        <begin position="44"/>
        <end position="143"/>
    </location>
</feature>
<dbReference type="Proteomes" id="UP000008141">
    <property type="component" value="Unassembled WGS sequence"/>
</dbReference>